<protein>
    <submittedName>
        <fullName evidence="1">Unnamed protein product</fullName>
    </submittedName>
</protein>
<evidence type="ECO:0000313" key="2">
    <source>
        <dbReference type="Proteomes" id="UP001165064"/>
    </source>
</evidence>
<sequence>MNYIKTHQHQTPLLKFKVGPPSLIPANLNTGSSVKLNGLWVEGKGKQKYEVKITDTAEEIESGKKKDSLVVLGEVQELYPLQKKTHTAQFLRSIPQYRWRMQHLAALLRFRSYVEASLVEFYNLHSFTKTHPPLVTSSDCEGAGELFKIESNSLIGTKEKFFGKDAFLTVSTQLHLEVMCAALSRVWTLTPCFRAEESDTNRHFFLK</sequence>
<gene>
    <name evidence="1" type="ORF">Amon02_001188100</name>
</gene>
<accession>A0ACB5U7X6</accession>
<keyword evidence="2" id="KW-1185">Reference proteome</keyword>
<dbReference type="Proteomes" id="UP001165064">
    <property type="component" value="Unassembled WGS sequence"/>
</dbReference>
<proteinExistence type="predicted"/>
<comment type="caution">
    <text evidence="1">The sequence shown here is derived from an EMBL/GenBank/DDBJ whole genome shotgun (WGS) entry which is preliminary data.</text>
</comment>
<dbReference type="EMBL" id="BSXS01013204">
    <property type="protein sequence ID" value="GMF03713.1"/>
    <property type="molecule type" value="Genomic_DNA"/>
</dbReference>
<evidence type="ECO:0000313" key="1">
    <source>
        <dbReference type="EMBL" id="GMF03713.1"/>
    </source>
</evidence>
<name>A0ACB5U7X6_AMBMO</name>
<reference evidence="1" key="1">
    <citation type="submission" date="2023-04" db="EMBL/GenBank/DDBJ databases">
        <title>Ambrosiozyma monospora NBRC 10751.</title>
        <authorList>
            <person name="Ichikawa N."/>
            <person name="Sato H."/>
            <person name="Tonouchi N."/>
        </authorList>
    </citation>
    <scope>NUCLEOTIDE SEQUENCE</scope>
    <source>
        <strain evidence="1">NBRC 10751</strain>
    </source>
</reference>
<organism evidence="1 2">
    <name type="scientific">Ambrosiozyma monospora</name>
    <name type="common">Yeast</name>
    <name type="synonym">Endomycopsis monosporus</name>
    <dbReference type="NCBI Taxonomy" id="43982"/>
    <lineage>
        <taxon>Eukaryota</taxon>
        <taxon>Fungi</taxon>
        <taxon>Dikarya</taxon>
        <taxon>Ascomycota</taxon>
        <taxon>Saccharomycotina</taxon>
        <taxon>Pichiomycetes</taxon>
        <taxon>Pichiales</taxon>
        <taxon>Pichiaceae</taxon>
        <taxon>Ambrosiozyma</taxon>
    </lineage>
</organism>